<accession>A0AAD8TT75</accession>
<evidence type="ECO:0000256" key="1">
    <source>
        <dbReference type="SAM" id="MobiDB-lite"/>
    </source>
</evidence>
<gene>
    <name evidence="2" type="ORF">QYE76_010198</name>
</gene>
<feature type="compositionally biased region" description="Basic residues" evidence="1">
    <location>
        <begin position="30"/>
        <end position="40"/>
    </location>
</feature>
<keyword evidence="3" id="KW-1185">Reference proteome</keyword>
<feature type="region of interest" description="Disordered" evidence="1">
    <location>
        <begin position="1"/>
        <end position="82"/>
    </location>
</feature>
<dbReference type="EMBL" id="JAUUTY010000001">
    <property type="protein sequence ID" value="KAK1693501.1"/>
    <property type="molecule type" value="Genomic_DNA"/>
</dbReference>
<protein>
    <submittedName>
        <fullName evidence="2">Uncharacterized protein</fullName>
    </submittedName>
</protein>
<dbReference type="Proteomes" id="UP001231189">
    <property type="component" value="Unassembled WGS sequence"/>
</dbReference>
<comment type="caution">
    <text evidence="2">The sequence shown here is derived from an EMBL/GenBank/DDBJ whole genome shotgun (WGS) entry which is preliminary data.</text>
</comment>
<organism evidence="2 3">
    <name type="scientific">Lolium multiflorum</name>
    <name type="common">Italian ryegrass</name>
    <name type="synonym">Lolium perenne subsp. multiflorum</name>
    <dbReference type="NCBI Taxonomy" id="4521"/>
    <lineage>
        <taxon>Eukaryota</taxon>
        <taxon>Viridiplantae</taxon>
        <taxon>Streptophyta</taxon>
        <taxon>Embryophyta</taxon>
        <taxon>Tracheophyta</taxon>
        <taxon>Spermatophyta</taxon>
        <taxon>Magnoliopsida</taxon>
        <taxon>Liliopsida</taxon>
        <taxon>Poales</taxon>
        <taxon>Poaceae</taxon>
        <taxon>BOP clade</taxon>
        <taxon>Pooideae</taxon>
        <taxon>Poodae</taxon>
        <taxon>Poeae</taxon>
        <taxon>Poeae Chloroplast Group 2 (Poeae type)</taxon>
        <taxon>Loliodinae</taxon>
        <taxon>Loliinae</taxon>
        <taxon>Lolium</taxon>
    </lineage>
</organism>
<evidence type="ECO:0000313" key="2">
    <source>
        <dbReference type="EMBL" id="KAK1693501.1"/>
    </source>
</evidence>
<sequence>MASEKGREQAAGLQSAGDPSLPAADEATRRRGGVVKKRPSIKAASCVEYEAKRGKGKQQQHLQQHGISAKRASSSLSKESKQQRAEHFGIKLPFLSIQVTSGGCCRWCTCPGATEMELKRTDCSDLRDGDRSRGLGQPYRELACTCLRRPWALSTAGG</sequence>
<proteinExistence type="predicted"/>
<evidence type="ECO:0000313" key="3">
    <source>
        <dbReference type="Proteomes" id="UP001231189"/>
    </source>
</evidence>
<feature type="compositionally biased region" description="Low complexity" evidence="1">
    <location>
        <begin position="57"/>
        <end position="66"/>
    </location>
</feature>
<dbReference type="AlphaFoldDB" id="A0AAD8TT75"/>
<reference evidence="2" key="1">
    <citation type="submission" date="2023-07" db="EMBL/GenBank/DDBJ databases">
        <title>A chromosome-level genome assembly of Lolium multiflorum.</title>
        <authorList>
            <person name="Chen Y."/>
            <person name="Copetti D."/>
            <person name="Kolliker R."/>
            <person name="Studer B."/>
        </authorList>
    </citation>
    <scope>NUCLEOTIDE SEQUENCE</scope>
    <source>
        <strain evidence="2">02402/16</strain>
        <tissue evidence="2">Leaf</tissue>
    </source>
</reference>
<name>A0AAD8TT75_LOLMU</name>